<organism evidence="2 3">
    <name type="scientific">Chryseobacterium paridis</name>
    <dbReference type="NCBI Taxonomy" id="2800328"/>
    <lineage>
        <taxon>Bacteria</taxon>
        <taxon>Pseudomonadati</taxon>
        <taxon>Bacteroidota</taxon>
        <taxon>Flavobacteriia</taxon>
        <taxon>Flavobacteriales</taxon>
        <taxon>Weeksellaceae</taxon>
        <taxon>Chryseobacterium group</taxon>
        <taxon>Chryseobacterium</taxon>
    </lineage>
</organism>
<proteinExistence type="predicted"/>
<dbReference type="EMBL" id="JAENHK010000001">
    <property type="protein sequence ID" value="MBK1894561.1"/>
    <property type="molecule type" value="Genomic_DNA"/>
</dbReference>
<dbReference type="Proteomes" id="UP000628669">
    <property type="component" value="Unassembled WGS sequence"/>
</dbReference>
<accession>A0ABS1FQ53</accession>
<keyword evidence="1" id="KW-0732">Signal</keyword>
<protein>
    <submittedName>
        <fullName evidence="2">Uncharacterized protein</fullName>
    </submittedName>
</protein>
<reference evidence="3" key="1">
    <citation type="submission" date="2021-01" db="EMBL/GenBank/DDBJ databases">
        <title>Genome public.</title>
        <authorList>
            <person name="Liu C."/>
            <person name="Sun Q."/>
        </authorList>
    </citation>
    <scope>NUCLEOTIDE SEQUENCE [LARGE SCALE GENOMIC DNA]</scope>
    <source>
        <strain evidence="3">YIM B02567</strain>
    </source>
</reference>
<evidence type="ECO:0000256" key="1">
    <source>
        <dbReference type="SAM" id="SignalP"/>
    </source>
</evidence>
<sequence length="318" mass="36947">MKKITNCFFVLFTLLINAQTKVAGTYHVDSGNPDDGGYNWMLLENHTFAMVTFGQIIAGTWSIDSNNIISFTPSTPKYPFDVYGRYDADQKGTKIMFDNFDRSSKAYMGNTEQGLQPILNEDANCFSYPMVKEFNNNFNDIVLSIKLFDQVKDVFYVAENKKYNNFIIMYYASTARQRPFTARLKEGRLYFRNDDRPSSPRKDVQPQELKEMGKFVANGLSGFSKESIISNKAYNIEAYGPGERSMEEDFDEESYLTYNYNYDRPKEIYTAKYPRGASEDDAYHDLDTMYKYNRIELKPNQNSYKKIEKSIFTITCKE</sequence>
<feature type="signal peptide" evidence="1">
    <location>
        <begin position="1"/>
        <end position="18"/>
    </location>
</feature>
<name>A0ABS1FQ53_9FLAO</name>
<keyword evidence="3" id="KW-1185">Reference proteome</keyword>
<evidence type="ECO:0000313" key="2">
    <source>
        <dbReference type="EMBL" id="MBK1894561.1"/>
    </source>
</evidence>
<evidence type="ECO:0000313" key="3">
    <source>
        <dbReference type="Proteomes" id="UP000628669"/>
    </source>
</evidence>
<feature type="chain" id="PRO_5046148531" evidence="1">
    <location>
        <begin position="19"/>
        <end position="318"/>
    </location>
</feature>
<dbReference type="RefSeq" id="WP_200242249.1">
    <property type="nucleotide sequence ID" value="NZ_JAENHK010000001.1"/>
</dbReference>
<comment type="caution">
    <text evidence="2">The sequence shown here is derived from an EMBL/GenBank/DDBJ whole genome shotgun (WGS) entry which is preliminary data.</text>
</comment>
<gene>
    <name evidence="2" type="ORF">JHL15_02185</name>
</gene>